<evidence type="ECO:0000313" key="3">
    <source>
        <dbReference type="Proteomes" id="UP001597326"/>
    </source>
</evidence>
<name>A0ABW4RUL4_9ACTN</name>
<dbReference type="Proteomes" id="UP001597326">
    <property type="component" value="Unassembled WGS sequence"/>
</dbReference>
<feature type="domain" description="TadE-like" evidence="1">
    <location>
        <begin position="11"/>
        <end position="49"/>
    </location>
</feature>
<dbReference type="EMBL" id="JBHUFZ010000011">
    <property type="protein sequence ID" value="MFD1889499.1"/>
    <property type="molecule type" value="Genomic_DNA"/>
</dbReference>
<organism evidence="2 3">
    <name type="scientific">Luteococcus peritonei</name>
    <dbReference type="NCBI Taxonomy" id="88874"/>
    <lineage>
        <taxon>Bacteria</taxon>
        <taxon>Bacillati</taxon>
        <taxon>Actinomycetota</taxon>
        <taxon>Actinomycetes</taxon>
        <taxon>Propionibacteriales</taxon>
        <taxon>Propionibacteriaceae</taxon>
        <taxon>Luteococcus</taxon>
    </lineage>
</organism>
<dbReference type="InterPro" id="IPR012495">
    <property type="entry name" value="TadE-like_dom"/>
</dbReference>
<comment type="caution">
    <text evidence="2">The sequence shown here is derived from an EMBL/GenBank/DDBJ whole genome shotgun (WGS) entry which is preliminary data.</text>
</comment>
<sequence>MRRTQRGLSESVQWAVLAPALLLVVLGLVHGGIWLHGRTVAAQAALAGAEAQAVAGAGSGIAEGIASQVAAEGGLKDIQVSSGRSGDEVVVEVRGRVDSFIPSGLTQVQSRAWMPAEEP</sequence>
<proteinExistence type="predicted"/>
<dbReference type="Pfam" id="PF07811">
    <property type="entry name" value="TadE"/>
    <property type="match status" value="1"/>
</dbReference>
<keyword evidence="3" id="KW-1185">Reference proteome</keyword>
<accession>A0ABW4RUL4</accession>
<reference evidence="3" key="1">
    <citation type="journal article" date="2019" name="Int. J. Syst. Evol. Microbiol.">
        <title>The Global Catalogue of Microorganisms (GCM) 10K type strain sequencing project: providing services to taxonomists for standard genome sequencing and annotation.</title>
        <authorList>
            <consortium name="The Broad Institute Genomics Platform"/>
            <consortium name="The Broad Institute Genome Sequencing Center for Infectious Disease"/>
            <person name="Wu L."/>
            <person name="Ma J."/>
        </authorList>
    </citation>
    <scope>NUCLEOTIDE SEQUENCE [LARGE SCALE GENOMIC DNA]</scope>
    <source>
        <strain evidence="3">CAIM 431</strain>
    </source>
</reference>
<evidence type="ECO:0000313" key="2">
    <source>
        <dbReference type="EMBL" id="MFD1889499.1"/>
    </source>
</evidence>
<dbReference type="RefSeq" id="WP_343872524.1">
    <property type="nucleotide sequence ID" value="NZ_BAAAIX010000009.1"/>
</dbReference>
<protein>
    <submittedName>
        <fullName evidence="2">TadE/TadG family type IV pilus assembly protein</fullName>
    </submittedName>
</protein>
<gene>
    <name evidence="2" type="ORF">ACFSCS_04755</name>
</gene>
<evidence type="ECO:0000259" key="1">
    <source>
        <dbReference type="Pfam" id="PF07811"/>
    </source>
</evidence>